<keyword evidence="1" id="KW-0808">Transferase</keyword>
<evidence type="ECO:0000313" key="1">
    <source>
        <dbReference type="EMBL" id="KJY85441.1"/>
    </source>
</evidence>
<accession>A0A0F4NTQ2</accession>
<name>A0A0F4NTQ2_9VIBR</name>
<dbReference type="EMBL" id="JXXV01000002">
    <property type="protein sequence ID" value="KJY85441.1"/>
    <property type="molecule type" value="Genomic_DNA"/>
</dbReference>
<sequence>MKILYGVQGTGNGHIARARAMAKCLAEAGLEVDYLFTGREQSKYFSMEQFGAYQTRRGLSFATDKGKVNYFKTCTSNNLVQFWQDVNQLDLSHYDLVLNDFEPVSAWASKQQGVPSISISHQNAFRYSVPLKGASWLDKQVIHYFAPADHHIGLHWYHFDQPILPPIVHTHKAEATEEAFVLVYLPFESIADITELLLRFTSQHFVCYHPEIIEPKVIDNIEFMPLGLQSFQLHLNRCKGVIANGGFELPSEALTLGKKLLLKPLTGQFEQVSNVATLEDLGLATCMEILDASVVRKWLDESSAESVNYPDVAKAIVDWIKQGNWEDKSTLTEHLWEKVDFPSYVTNL</sequence>
<dbReference type="GO" id="GO:0016740">
    <property type="term" value="F:transferase activity"/>
    <property type="evidence" value="ECO:0007669"/>
    <property type="project" value="UniProtKB-KW"/>
</dbReference>
<dbReference type="RefSeq" id="WP_045953712.1">
    <property type="nucleotide sequence ID" value="NZ_JXXV01000002.1"/>
</dbReference>
<organism evidence="1 2">
    <name type="scientific">Vibrio galatheae</name>
    <dbReference type="NCBI Taxonomy" id="579748"/>
    <lineage>
        <taxon>Bacteria</taxon>
        <taxon>Pseudomonadati</taxon>
        <taxon>Pseudomonadota</taxon>
        <taxon>Gammaproteobacteria</taxon>
        <taxon>Vibrionales</taxon>
        <taxon>Vibrionaceae</taxon>
        <taxon>Vibrio</taxon>
    </lineage>
</organism>
<gene>
    <name evidence="1" type="ORF">TW81_00190</name>
</gene>
<reference evidence="1 2" key="1">
    <citation type="journal article" date="2015" name="BMC Genomics">
        <title>Genome mining reveals unlocked bioactive potential of marine Gram-negative bacteria.</title>
        <authorList>
            <person name="Machado H."/>
            <person name="Sonnenschein E.C."/>
            <person name="Melchiorsen J."/>
            <person name="Gram L."/>
        </authorList>
    </citation>
    <scope>NUCLEOTIDE SEQUENCE [LARGE SCALE GENOMIC DNA]</scope>
    <source>
        <strain evidence="1 2">S2757</strain>
    </source>
</reference>
<dbReference type="Pfam" id="PF13528">
    <property type="entry name" value="Glyco_trans_1_3"/>
    <property type="match status" value="1"/>
</dbReference>
<dbReference type="SUPFAM" id="SSF53756">
    <property type="entry name" value="UDP-Glycosyltransferase/glycogen phosphorylase"/>
    <property type="match status" value="1"/>
</dbReference>
<keyword evidence="2" id="KW-1185">Reference proteome</keyword>
<protein>
    <submittedName>
        <fullName evidence="1">Glycosyltransferase</fullName>
    </submittedName>
</protein>
<dbReference type="OrthoDB" id="9793805at2"/>
<comment type="caution">
    <text evidence="1">The sequence shown here is derived from an EMBL/GenBank/DDBJ whole genome shotgun (WGS) entry which is preliminary data.</text>
</comment>
<evidence type="ECO:0000313" key="2">
    <source>
        <dbReference type="Proteomes" id="UP000033673"/>
    </source>
</evidence>
<dbReference type="NCBIfam" id="TIGR00661">
    <property type="entry name" value="MJ1255"/>
    <property type="match status" value="1"/>
</dbReference>
<dbReference type="Proteomes" id="UP000033673">
    <property type="component" value="Unassembled WGS sequence"/>
</dbReference>
<dbReference type="InterPro" id="IPR005262">
    <property type="entry name" value="MJ1255-like"/>
</dbReference>
<dbReference type="STRING" id="579748.TW81_00190"/>
<dbReference type="AlphaFoldDB" id="A0A0F4NTQ2"/>
<proteinExistence type="predicted"/>
<dbReference type="PATRIC" id="fig|579748.3.peg.38"/>